<reference evidence="1" key="1">
    <citation type="submission" date="2020-04" db="EMBL/GenBank/DDBJ databases">
        <title>Deep metagenomics examines the oral microbiome during advanced dental caries in children, revealing novel taxa and co-occurrences with host molecules.</title>
        <authorList>
            <person name="Baker J.L."/>
            <person name="Morton J.T."/>
            <person name="Dinis M."/>
            <person name="Alvarez R."/>
            <person name="Tran N.C."/>
            <person name="Knight R."/>
            <person name="Edlund A."/>
        </authorList>
    </citation>
    <scope>NUCLEOTIDE SEQUENCE</scope>
    <source>
        <strain evidence="1">JCVI_47_bin.4</strain>
    </source>
</reference>
<evidence type="ECO:0000313" key="2">
    <source>
        <dbReference type="Proteomes" id="UP000769484"/>
    </source>
</evidence>
<accession>A0A930KSR3</accession>
<dbReference type="AlphaFoldDB" id="A0A930KSR3"/>
<evidence type="ECO:0000313" key="1">
    <source>
        <dbReference type="EMBL" id="MBF1650002.1"/>
    </source>
</evidence>
<organism evidence="1 2">
    <name type="scientific">Rothia dentocariosa</name>
    <dbReference type="NCBI Taxonomy" id="2047"/>
    <lineage>
        <taxon>Bacteria</taxon>
        <taxon>Bacillati</taxon>
        <taxon>Actinomycetota</taxon>
        <taxon>Actinomycetes</taxon>
        <taxon>Micrococcales</taxon>
        <taxon>Micrococcaceae</taxon>
        <taxon>Rothia</taxon>
    </lineage>
</organism>
<gene>
    <name evidence="1" type="ORF">HXO56_07930</name>
</gene>
<comment type="caution">
    <text evidence="1">The sequence shown here is derived from an EMBL/GenBank/DDBJ whole genome shotgun (WGS) entry which is preliminary data.</text>
</comment>
<sequence length="109" mass="12706">MKMEKGKIIWEVRNRIMHGWVITKEGVGFHLLIERDDPAATHIELTMQGRVVLVDDYEVQESEIRDLLFDEILAEENSPMLANQEYEESVSCSKESAEKFFTHAYESML</sequence>
<name>A0A930KSR3_9MICC</name>
<protein>
    <submittedName>
        <fullName evidence="1">Uncharacterized protein</fullName>
    </submittedName>
</protein>
<dbReference type="EMBL" id="JABZXJ010000030">
    <property type="protein sequence ID" value="MBF1650002.1"/>
    <property type="molecule type" value="Genomic_DNA"/>
</dbReference>
<dbReference type="Proteomes" id="UP000769484">
    <property type="component" value="Unassembled WGS sequence"/>
</dbReference>
<proteinExistence type="predicted"/>